<dbReference type="Proteomes" id="UP001196980">
    <property type="component" value="Unassembled WGS sequence"/>
</dbReference>
<proteinExistence type="predicted"/>
<dbReference type="InterPro" id="IPR038726">
    <property type="entry name" value="PDDEXK_AddAB-type"/>
</dbReference>
<dbReference type="Pfam" id="PF12705">
    <property type="entry name" value="PDDEXK_1"/>
    <property type="match status" value="1"/>
</dbReference>
<sequence length="181" mass="20475">MTSATPLRLVGSLFGLEFEGECDNAVQLPDGSWWIDDTKFHSDYRMSRLSKEEVSPELRVQLSIYKILFEQMGKGQVTRLTASHMSPFFGFMVQEVPAMTEEEIGEVRPLGNPFTVRQIAGFYQNALAELHNPKYVTQSYETHAHKIADACPRVGLEMLKNKTSSWLCDHCNVREVCNALG</sequence>
<dbReference type="EMBL" id="JABXWD010000458">
    <property type="protein sequence ID" value="MBV6343139.1"/>
    <property type="molecule type" value="Genomic_DNA"/>
</dbReference>
<evidence type="ECO:0000313" key="2">
    <source>
        <dbReference type="EMBL" id="MBV6343139.1"/>
    </source>
</evidence>
<gene>
    <name evidence="2" type="ORF">HWQ67_16285</name>
</gene>
<name>A0ABS6S2S3_9BACT</name>
<evidence type="ECO:0000259" key="1">
    <source>
        <dbReference type="Pfam" id="PF12705"/>
    </source>
</evidence>
<comment type="caution">
    <text evidence="2">The sequence shown here is derived from an EMBL/GenBank/DDBJ whole genome shotgun (WGS) entry which is preliminary data.</text>
</comment>
<dbReference type="RefSeq" id="WP_218253744.1">
    <property type="nucleotide sequence ID" value="NZ_JABXWD010000458.1"/>
</dbReference>
<protein>
    <submittedName>
        <fullName evidence="2">PD-(D/E)XK nuclease family protein</fullName>
    </submittedName>
</protein>
<feature type="domain" description="PD-(D/E)XK endonuclease-like" evidence="1">
    <location>
        <begin position="11"/>
        <end position="178"/>
    </location>
</feature>
<organism evidence="2 3">
    <name type="scientific">Candidatus Magnetobacterium casense</name>
    <dbReference type="NCBI Taxonomy" id="1455061"/>
    <lineage>
        <taxon>Bacteria</taxon>
        <taxon>Pseudomonadati</taxon>
        <taxon>Nitrospirota</taxon>
        <taxon>Thermodesulfovibrionia</taxon>
        <taxon>Thermodesulfovibrionales</taxon>
        <taxon>Candidatus Magnetobacteriaceae</taxon>
        <taxon>Candidatus Magnetobacterium</taxon>
    </lineage>
</organism>
<accession>A0ABS6S2S3</accession>
<keyword evidence="3" id="KW-1185">Reference proteome</keyword>
<evidence type="ECO:0000313" key="3">
    <source>
        <dbReference type="Proteomes" id="UP001196980"/>
    </source>
</evidence>
<reference evidence="2 3" key="1">
    <citation type="journal article" date="2020" name="J Geophys Res Biogeosci">
        <title>Magnetotaxis as an Adaptation to Enable Bacterial Shuttling of Microbial Sulfur and Sulfur Cycling Across Aquatic Oxic#Anoxic Interfaces.</title>
        <authorList>
            <person name="Li J."/>
            <person name="Liu P."/>
            <person name="Wang J."/>
            <person name="Roberts A.P."/>
            <person name="Pan Y."/>
        </authorList>
    </citation>
    <scope>NUCLEOTIDE SEQUENCE [LARGE SCALE GENOMIC DNA]</scope>
    <source>
        <strain evidence="2 3">MYR-1_YQ</strain>
    </source>
</reference>